<gene>
    <name evidence="1" type="ORF">V6N12_018837</name>
</gene>
<dbReference type="SUPFAM" id="SSF53098">
    <property type="entry name" value="Ribonuclease H-like"/>
    <property type="match status" value="1"/>
</dbReference>
<evidence type="ECO:0000313" key="2">
    <source>
        <dbReference type="Proteomes" id="UP001472677"/>
    </source>
</evidence>
<proteinExistence type="predicted"/>
<dbReference type="InterPro" id="IPR053151">
    <property type="entry name" value="RNase_H-like"/>
</dbReference>
<organism evidence="1 2">
    <name type="scientific">Hibiscus sabdariffa</name>
    <name type="common">roselle</name>
    <dbReference type="NCBI Taxonomy" id="183260"/>
    <lineage>
        <taxon>Eukaryota</taxon>
        <taxon>Viridiplantae</taxon>
        <taxon>Streptophyta</taxon>
        <taxon>Embryophyta</taxon>
        <taxon>Tracheophyta</taxon>
        <taxon>Spermatophyta</taxon>
        <taxon>Magnoliopsida</taxon>
        <taxon>eudicotyledons</taxon>
        <taxon>Gunneridae</taxon>
        <taxon>Pentapetalae</taxon>
        <taxon>rosids</taxon>
        <taxon>malvids</taxon>
        <taxon>Malvales</taxon>
        <taxon>Malvaceae</taxon>
        <taxon>Malvoideae</taxon>
        <taxon>Hibiscus</taxon>
    </lineage>
</organism>
<dbReference type="EMBL" id="JBBPBM010000987">
    <property type="protein sequence ID" value="KAK8488636.1"/>
    <property type="molecule type" value="Genomic_DNA"/>
</dbReference>
<dbReference type="InterPro" id="IPR036397">
    <property type="entry name" value="RNaseH_sf"/>
</dbReference>
<dbReference type="Pfam" id="PF13456">
    <property type="entry name" value="RVT_3"/>
    <property type="match status" value="1"/>
</dbReference>
<dbReference type="PANTHER" id="PTHR47723">
    <property type="entry name" value="OS05G0353850 PROTEIN"/>
    <property type="match status" value="1"/>
</dbReference>
<dbReference type="InterPro" id="IPR012337">
    <property type="entry name" value="RNaseH-like_sf"/>
</dbReference>
<name>A0ABR2A767_9ROSI</name>
<keyword evidence="2" id="KW-1185">Reference proteome</keyword>
<dbReference type="InterPro" id="IPR044730">
    <property type="entry name" value="RNase_H-like_dom_plant"/>
</dbReference>
<accession>A0ABR2A767</accession>
<evidence type="ECO:0000313" key="1">
    <source>
        <dbReference type="EMBL" id="KAK8488636.1"/>
    </source>
</evidence>
<dbReference type="Gene3D" id="3.30.420.10">
    <property type="entry name" value="Ribonuclease H-like superfamily/Ribonuclease H"/>
    <property type="match status" value="1"/>
</dbReference>
<dbReference type="PANTHER" id="PTHR47723:SF19">
    <property type="entry name" value="POLYNUCLEOTIDYL TRANSFERASE, RIBONUCLEASE H-LIKE SUPERFAMILY PROTEIN"/>
    <property type="match status" value="1"/>
</dbReference>
<sequence length="215" mass="24361">MPFEEWLKNNIARSAAAPLYDTRWESRFAVFYWLLWKDHCSAVLNSDYSPKDDILFRDNRLVDECIQGNVDASVRATTGQAAISGLLRDECGDWLVGFTRLVGRCSVSIAELWALHDMLICAWSRGFRKVIIKTDCLEDLVIRHVPWDGNALEDRLSKWGRLHSQEAMTLAQPPSSLCALVSMDKESGLRDSLLPQDWLSNANAACFNLRTDPGR</sequence>
<protein>
    <submittedName>
        <fullName evidence="1">Uncharacterized protein</fullName>
    </submittedName>
</protein>
<reference evidence="1 2" key="1">
    <citation type="journal article" date="2024" name="G3 (Bethesda)">
        <title>Genome assembly of Hibiscus sabdariffa L. provides insights into metabolisms of medicinal natural products.</title>
        <authorList>
            <person name="Kim T."/>
        </authorList>
    </citation>
    <scope>NUCLEOTIDE SEQUENCE [LARGE SCALE GENOMIC DNA]</scope>
    <source>
        <strain evidence="1">TK-2024</strain>
        <tissue evidence="1">Old leaves</tissue>
    </source>
</reference>
<dbReference type="InterPro" id="IPR002156">
    <property type="entry name" value="RNaseH_domain"/>
</dbReference>
<dbReference type="CDD" id="cd06222">
    <property type="entry name" value="RNase_H_like"/>
    <property type="match status" value="1"/>
</dbReference>
<dbReference type="Proteomes" id="UP001472677">
    <property type="component" value="Unassembled WGS sequence"/>
</dbReference>
<comment type="caution">
    <text evidence="1">The sequence shown here is derived from an EMBL/GenBank/DDBJ whole genome shotgun (WGS) entry which is preliminary data.</text>
</comment>